<reference evidence="2" key="2">
    <citation type="submission" date="2019-05" db="EMBL/GenBank/DDBJ databases">
        <title>Unravelling the molecular evolution of spider venoms.</title>
        <authorList>
            <person name="Pineda S."/>
        </authorList>
    </citation>
    <scope>NUCLEOTIDE SEQUENCE</scope>
</reference>
<proteinExistence type="predicted"/>
<dbReference type="EMBL" id="HAHH01000435">
    <property type="protein sequence ID" value="SNX36326.1"/>
    <property type="molecule type" value="Transcribed_RNA"/>
</dbReference>
<dbReference type="AlphaFoldDB" id="A0A4V2H9I0"/>
<reference evidence="2" key="1">
    <citation type="submission" date="2017-05" db="EMBL/GenBank/DDBJ databases">
        <authorList>
            <person name="QRISCLOUD D."/>
        </authorList>
    </citation>
    <scope>NUCLEOTIDE SEQUENCE</scope>
</reference>
<organism evidence="2">
    <name type="scientific">Deinopis subrufa</name>
    <name type="common">Rufous net-casting spider</name>
    <dbReference type="NCBI Taxonomy" id="1905329"/>
    <lineage>
        <taxon>Eukaryota</taxon>
        <taxon>Metazoa</taxon>
        <taxon>Ecdysozoa</taxon>
        <taxon>Arthropoda</taxon>
        <taxon>Chelicerata</taxon>
        <taxon>Arachnida</taxon>
        <taxon>Araneae</taxon>
        <taxon>Araneomorphae</taxon>
        <taxon>Entelegynae</taxon>
        <taxon>Deinopoidea</taxon>
        <taxon>Deinopidae</taxon>
        <taxon>Deinopis</taxon>
    </lineage>
</organism>
<name>A0A4V2H9I0_DEISU</name>
<protein>
    <submittedName>
        <fullName evidence="2">U17-Deinotoxin-Dsu1d_1</fullName>
    </submittedName>
</protein>
<evidence type="ECO:0000313" key="2">
    <source>
        <dbReference type="EMBL" id="SNX36326.1"/>
    </source>
</evidence>
<feature type="signal peptide" evidence="1">
    <location>
        <begin position="1"/>
        <end position="21"/>
    </location>
</feature>
<evidence type="ECO:0000256" key="1">
    <source>
        <dbReference type="SAM" id="SignalP"/>
    </source>
</evidence>
<accession>A0A4V2H9I0</accession>
<feature type="chain" id="PRO_5020971000" evidence="1">
    <location>
        <begin position="22"/>
        <end position="78"/>
    </location>
</feature>
<sequence length="78" mass="9027">MFHIQILFVCAAIFIFSKAESSNIEEDSVSAEKGEQARDCRHKNESCQNSVCCDPFKCKCKYYGLWEYKCFCTGKIEH</sequence>
<keyword evidence="1" id="KW-0732">Signal</keyword>